<dbReference type="GO" id="GO:0006508">
    <property type="term" value="P:proteolysis"/>
    <property type="evidence" value="ECO:0007669"/>
    <property type="project" value="InterPro"/>
</dbReference>
<evidence type="ECO:0000313" key="3">
    <source>
        <dbReference type="EMBL" id="KAH7936133.1"/>
    </source>
</evidence>
<name>A0A9D4PEU4_RHISA</name>
<proteinExistence type="predicted"/>
<evidence type="ECO:0000256" key="1">
    <source>
        <dbReference type="SAM" id="MobiDB-lite"/>
    </source>
</evidence>
<evidence type="ECO:0000259" key="2">
    <source>
        <dbReference type="PROSITE" id="PS50175"/>
    </source>
</evidence>
<feature type="region of interest" description="Disordered" evidence="1">
    <location>
        <begin position="122"/>
        <end position="150"/>
    </location>
</feature>
<dbReference type="InterPro" id="IPR001995">
    <property type="entry name" value="Peptidase_A2_cat"/>
</dbReference>
<accession>A0A9D4PEU4</accession>
<feature type="compositionally biased region" description="Polar residues" evidence="1">
    <location>
        <begin position="53"/>
        <end position="62"/>
    </location>
</feature>
<dbReference type="EMBL" id="JABSTV010001255">
    <property type="protein sequence ID" value="KAH7936133.1"/>
    <property type="molecule type" value="Genomic_DNA"/>
</dbReference>
<reference evidence="3" key="2">
    <citation type="submission" date="2021-09" db="EMBL/GenBank/DDBJ databases">
        <authorList>
            <person name="Jia N."/>
            <person name="Wang J."/>
            <person name="Shi W."/>
            <person name="Du L."/>
            <person name="Sun Y."/>
            <person name="Zhan W."/>
            <person name="Jiang J."/>
            <person name="Wang Q."/>
            <person name="Zhang B."/>
            <person name="Ji P."/>
            <person name="Sakyi L.B."/>
            <person name="Cui X."/>
            <person name="Yuan T."/>
            <person name="Jiang B."/>
            <person name="Yang W."/>
            <person name="Lam T.T.-Y."/>
            <person name="Chang Q."/>
            <person name="Ding S."/>
            <person name="Wang X."/>
            <person name="Zhu J."/>
            <person name="Ruan X."/>
            <person name="Zhao L."/>
            <person name="Wei J."/>
            <person name="Que T."/>
            <person name="Du C."/>
            <person name="Cheng J."/>
            <person name="Dai P."/>
            <person name="Han X."/>
            <person name="Huang E."/>
            <person name="Gao Y."/>
            <person name="Liu J."/>
            <person name="Shao H."/>
            <person name="Ye R."/>
            <person name="Li L."/>
            <person name="Wei W."/>
            <person name="Wang X."/>
            <person name="Wang C."/>
            <person name="Huo Q."/>
            <person name="Li W."/>
            <person name="Guo W."/>
            <person name="Chen H."/>
            <person name="Chen S."/>
            <person name="Zhou L."/>
            <person name="Zhou L."/>
            <person name="Ni X."/>
            <person name="Tian J."/>
            <person name="Zhou Y."/>
            <person name="Sheng Y."/>
            <person name="Liu T."/>
            <person name="Pan Y."/>
            <person name="Xia L."/>
            <person name="Li J."/>
            <person name="Zhao F."/>
            <person name="Cao W."/>
        </authorList>
    </citation>
    <scope>NUCLEOTIDE SEQUENCE</scope>
    <source>
        <strain evidence="3">Rsan-2018</strain>
        <tissue evidence="3">Larvae</tissue>
    </source>
</reference>
<feature type="domain" description="Peptidase A2" evidence="2">
    <location>
        <begin position="101"/>
        <end position="113"/>
    </location>
</feature>
<dbReference type="PROSITE" id="PS50175">
    <property type="entry name" value="ASP_PROT_RETROV"/>
    <property type="match status" value="1"/>
</dbReference>
<feature type="region of interest" description="Disordered" evidence="1">
    <location>
        <begin position="1"/>
        <end position="25"/>
    </location>
</feature>
<sequence length="238" mass="25573">MSQTPPGSRPTSPVPVNTPVHRASRRIRGLPPDADVTLCTTSTGMTSTSVQTIPTGTESTMVNRRRAEDLRSTQTRTAADPTERNDQLSLDIPVLFDGYAVSALVDTGADYSIPREIEDYLAQQRMPPPARPQSRSPSPRRFSSPPQRYAGARTTNGAPTFFAFSAESVTLPPRASVIVDVTCCGLRNGEAVAEGNLEHLLTQGVCAARSVKSFVVADLNCLLQISVTNIDTFSAALR</sequence>
<dbReference type="Proteomes" id="UP000821837">
    <property type="component" value="Unassembled WGS sequence"/>
</dbReference>
<reference evidence="3" key="1">
    <citation type="journal article" date="2020" name="Cell">
        <title>Large-Scale Comparative Analyses of Tick Genomes Elucidate Their Genetic Diversity and Vector Capacities.</title>
        <authorList>
            <consortium name="Tick Genome and Microbiome Consortium (TIGMIC)"/>
            <person name="Jia N."/>
            <person name="Wang J."/>
            <person name="Shi W."/>
            <person name="Du L."/>
            <person name="Sun Y."/>
            <person name="Zhan W."/>
            <person name="Jiang J.F."/>
            <person name="Wang Q."/>
            <person name="Zhang B."/>
            <person name="Ji P."/>
            <person name="Bell-Sakyi L."/>
            <person name="Cui X.M."/>
            <person name="Yuan T.T."/>
            <person name="Jiang B.G."/>
            <person name="Yang W.F."/>
            <person name="Lam T.T."/>
            <person name="Chang Q.C."/>
            <person name="Ding S.J."/>
            <person name="Wang X.J."/>
            <person name="Zhu J.G."/>
            <person name="Ruan X.D."/>
            <person name="Zhao L."/>
            <person name="Wei J.T."/>
            <person name="Ye R.Z."/>
            <person name="Que T.C."/>
            <person name="Du C.H."/>
            <person name="Zhou Y.H."/>
            <person name="Cheng J.X."/>
            <person name="Dai P.F."/>
            <person name="Guo W.B."/>
            <person name="Han X.H."/>
            <person name="Huang E.J."/>
            <person name="Li L.F."/>
            <person name="Wei W."/>
            <person name="Gao Y.C."/>
            <person name="Liu J.Z."/>
            <person name="Shao H.Z."/>
            <person name="Wang X."/>
            <person name="Wang C.C."/>
            <person name="Yang T.C."/>
            <person name="Huo Q.B."/>
            <person name="Li W."/>
            <person name="Chen H.Y."/>
            <person name="Chen S.E."/>
            <person name="Zhou L.G."/>
            <person name="Ni X.B."/>
            <person name="Tian J.H."/>
            <person name="Sheng Y."/>
            <person name="Liu T."/>
            <person name="Pan Y.S."/>
            <person name="Xia L.Y."/>
            <person name="Li J."/>
            <person name="Zhao F."/>
            <person name="Cao W.C."/>
        </authorList>
    </citation>
    <scope>NUCLEOTIDE SEQUENCE</scope>
    <source>
        <strain evidence="3">Rsan-2018</strain>
    </source>
</reference>
<feature type="region of interest" description="Disordered" evidence="1">
    <location>
        <begin position="46"/>
        <end position="85"/>
    </location>
</feature>
<protein>
    <recommendedName>
        <fullName evidence="2">Peptidase A2 domain-containing protein</fullName>
    </recommendedName>
</protein>
<gene>
    <name evidence="3" type="ORF">HPB52_018605</name>
</gene>
<feature type="compositionally biased region" description="Polar residues" evidence="1">
    <location>
        <begin position="1"/>
        <end position="15"/>
    </location>
</feature>
<organism evidence="3 4">
    <name type="scientific">Rhipicephalus sanguineus</name>
    <name type="common">Brown dog tick</name>
    <name type="synonym">Ixodes sanguineus</name>
    <dbReference type="NCBI Taxonomy" id="34632"/>
    <lineage>
        <taxon>Eukaryota</taxon>
        <taxon>Metazoa</taxon>
        <taxon>Ecdysozoa</taxon>
        <taxon>Arthropoda</taxon>
        <taxon>Chelicerata</taxon>
        <taxon>Arachnida</taxon>
        <taxon>Acari</taxon>
        <taxon>Parasitiformes</taxon>
        <taxon>Ixodida</taxon>
        <taxon>Ixodoidea</taxon>
        <taxon>Ixodidae</taxon>
        <taxon>Rhipicephalinae</taxon>
        <taxon>Rhipicephalus</taxon>
        <taxon>Rhipicephalus</taxon>
    </lineage>
</organism>
<dbReference type="GO" id="GO:0004190">
    <property type="term" value="F:aspartic-type endopeptidase activity"/>
    <property type="evidence" value="ECO:0007669"/>
    <property type="project" value="InterPro"/>
</dbReference>
<keyword evidence="4" id="KW-1185">Reference proteome</keyword>
<feature type="compositionally biased region" description="Low complexity" evidence="1">
    <location>
        <begin position="132"/>
        <end position="148"/>
    </location>
</feature>
<evidence type="ECO:0000313" key="4">
    <source>
        <dbReference type="Proteomes" id="UP000821837"/>
    </source>
</evidence>
<comment type="caution">
    <text evidence="3">The sequence shown here is derived from an EMBL/GenBank/DDBJ whole genome shotgun (WGS) entry which is preliminary data.</text>
</comment>
<dbReference type="AlphaFoldDB" id="A0A9D4PEU4"/>